<evidence type="ECO:0000256" key="5">
    <source>
        <dbReference type="ARBA" id="ARBA00023136"/>
    </source>
</evidence>
<evidence type="ECO:0000256" key="4">
    <source>
        <dbReference type="ARBA" id="ARBA00022989"/>
    </source>
</evidence>
<evidence type="ECO:0000256" key="6">
    <source>
        <dbReference type="SAM" id="MobiDB-lite"/>
    </source>
</evidence>
<accession>A0ABR4HTD7</accession>
<gene>
    <name evidence="9" type="ORF">BDW59DRAFT_181862</name>
</gene>
<dbReference type="Gene3D" id="1.20.1250.20">
    <property type="entry name" value="MFS general substrate transporter like domains"/>
    <property type="match status" value="1"/>
</dbReference>
<feature type="transmembrane region" description="Helical" evidence="7">
    <location>
        <begin position="433"/>
        <end position="451"/>
    </location>
</feature>
<dbReference type="PANTHER" id="PTHR48022:SF3">
    <property type="entry name" value="HEXOSE TRANSPORTER PROTEIN (AFU_ORTHOLOGUE AFUA_8G04480)-RELATED"/>
    <property type="match status" value="1"/>
</dbReference>
<dbReference type="SUPFAM" id="SSF103473">
    <property type="entry name" value="MFS general substrate transporter"/>
    <property type="match status" value="1"/>
</dbReference>
<name>A0ABR4HTD7_9EURO</name>
<comment type="similarity">
    <text evidence="2">Belongs to the major facilitator superfamily. Sugar transporter (TC 2.A.1.1) family.</text>
</comment>
<keyword evidence="10" id="KW-1185">Reference proteome</keyword>
<dbReference type="PROSITE" id="PS00216">
    <property type="entry name" value="SUGAR_TRANSPORT_1"/>
    <property type="match status" value="1"/>
</dbReference>
<feature type="transmembrane region" description="Helical" evidence="7">
    <location>
        <begin position="297"/>
        <end position="323"/>
    </location>
</feature>
<feature type="transmembrane region" description="Helical" evidence="7">
    <location>
        <begin position="463"/>
        <end position="482"/>
    </location>
</feature>
<feature type="transmembrane region" description="Helical" evidence="7">
    <location>
        <begin position="85"/>
        <end position="109"/>
    </location>
</feature>
<dbReference type="InterPro" id="IPR005829">
    <property type="entry name" value="Sugar_transporter_CS"/>
</dbReference>
<dbReference type="Pfam" id="PF00083">
    <property type="entry name" value="Sugar_tr"/>
    <property type="match status" value="1"/>
</dbReference>
<proteinExistence type="inferred from homology"/>
<feature type="transmembrane region" description="Helical" evidence="7">
    <location>
        <begin position="175"/>
        <end position="195"/>
    </location>
</feature>
<feature type="transmembrane region" description="Helical" evidence="7">
    <location>
        <begin position="141"/>
        <end position="163"/>
    </location>
</feature>
<comment type="subcellular location">
    <subcellularLocation>
        <location evidence="1">Membrane</location>
        <topology evidence="1">Multi-pass membrane protein</topology>
    </subcellularLocation>
</comment>
<dbReference type="InterPro" id="IPR036259">
    <property type="entry name" value="MFS_trans_sf"/>
</dbReference>
<dbReference type="Proteomes" id="UP001610335">
    <property type="component" value="Unassembled WGS sequence"/>
</dbReference>
<evidence type="ECO:0000313" key="9">
    <source>
        <dbReference type="EMBL" id="KAL2818725.1"/>
    </source>
</evidence>
<evidence type="ECO:0000313" key="10">
    <source>
        <dbReference type="Proteomes" id="UP001610335"/>
    </source>
</evidence>
<keyword evidence="5 7" id="KW-0472">Membrane</keyword>
<reference evidence="9 10" key="1">
    <citation type="submission" date="2024-07" db="EMBL/GenBank/DDBJ databases">
        <title>Section-level genome sequencing and comparative genomics of Aspergillus sections Usti and Cavernicolus.</title>
        <authorList>
            <consortium name="Lawrence Berkeley National Laboratory"/>
            <person name="Nybo J.L."/>
            <person name="Vesth T.C."/>
            <person name="Theobald S."/>
            <person name="Frisvad J.C."/>
            <person name="Larsen T.O."/>
            <person name="Kjaerboelling I."/>
            <person name="Rothschild-Mancinelli K."/>
            <person name="Lyhne E.K."/>
            <person name="Kogle M.E."/>
            <person name="Barry K."/>
            <person name="Clum A."/>
            <person name="Na H."/>
            <person name="Ledsgaard L."/>
            <person name="Lin J."/>
            <person name="Lipzen A."/>
            <person name="Kuo A."/>
            <person name="Riley R."/>
            <person name="Mondo S."/>
            <person name="LaButti K."/>
            <person name="Haridas S."/>
            <person name="Pangalinan J."/>
            <person name="Salamov A.A."/>
            <person name="Simmons B.A."/>
            <person name="Magnuson J.K."/>
            <person name="Chen J."/>
            <person name="Drula E."/>
            <person name="Henrissat B."/>
            <person name="Wiebenga A."/>
            <person name="Lubbers R.J."/>
            <person name="Gomes A.C."/>
            <person name="Makela M.R."/>
            <person name="Stajich J."/>
            <person name="Grigoriev I.V."/>
            <person name="Mortensen U.H."/>
            <person name="De vries R.P."/>
            <person name="Baker S.E."/>
            <person name="Andersen M.R."/>
        </authorList>
    </citation>
    <scope>NUCLEOTIDE SEQUENCE [LARGE SCALE GENOMIC DNA]</scope>
    <source>
        <strain evidence="9 10">CBS 600.67</strain>
    </source>
</reference>
<keyword evidence="3 7" id="KW-0812">Transmembrane</keyword>
<evidence type="ECO:0000256" key="3">
    <source>
        <dbReference type="ARBA" id="ARBA00022692"/>
    </source>
</evidence>
<feature type="domain" description="Major facilitator superfamily (MFS) profile" evidence="8">
    <location>
        <begin position="48"/>
        <end position="486"/>
    </location>
</feature>
<feature type="transmembrane region" description="Helical" evidence="7">
    <location>
        <begin position="335"/>
        <end position="356"/>
    </location>
</feature>
<feature type="transmembrane region" description="Helical" evidence="7">
    <location>
        <begin position="363"/>
        <end position="386"/>
    </location>
</feature>
<feature type="transmembrane region" description="Helical" evidence="7">
    <location>
        <begin position="116"/>
        <end position="135"/>
    </location>
</feature>
<dbReference type="InterPro" id="IPR050360">
    <property type="entry name" value="MFS_Sugar_Transporters"/>
</dbReference>
<comment type="caution">
    <text evidence="9">The sequence shown here is derived from an EMBL/GenBank/DDBJ whole genome shotgun (WGS) entry which is preliminary data.</text>
</comment>
<dbReference type="PANTHER" id="PTHR48022">
    <property type="entry name" value="PLASTIDIC GLUCOSE TRANSPORTER 4"/>
    <property type="match status" value="1"/>
</dbReference>
<dbReference type="InterPro" id="IPR020846">
    <property type="entry name" value="MFS_dom"/>
</dbReference>
<evidence type="ECO:0000259" key="8">
    <source>
        <dbReference type="PROSITE" id="PS50850"/>
    </source>
</evidence>
<dbReference type="InterPro" id="IPR005828">
    <property type="entry name" value="MFS_sugar_transport-like"/>
</dbReference>
<dbReference type="EMBL" id="JBFXLS010000082">
    <property type="protein sequence ID" value="KAL2818725.1"/>
    <property type="molecule type" value="Genomic_DNA"/>
</dbReference>
<sequence>MSYVDLLNPTHETHPNPPQPAKKRVGESVYEVPHLPWTTRHLWKAGFCVLSLTLFSSANGYDGSLLHGLQALDSWEEFMHHPTGAWLGFINGAYWIGTFFASLVAAWVSNKYGRKFGIWVGIVLLAVGTALQSAAPHDSVFIVARLIVGISSGFLNNAAPLLLNEIAYPTHRPVGNALFMCGYYLGAILSAWVTFGTRHMTSSWSWRLPSIMQMICRIMAVPALLMVPESPRWLISMDQETSARNALAILHASADVAAPVVSHQVEAIAVTLAIEQHNSKSSGYREMIRTPGNRHRLFISITIGFFAQWVGNGVVSYYLSLVLDTIGITRTRDQLLISGCLQIWNLIFATAGALSVERAGRRLLFLLSGAIMLVSYIIITGLSGSFAETSSASVGTAVIPFLFIFFAGYDIALTPLLNAYPCEIWPYRLRSRGLAVTWFSVVLGNMFNTFVNPIALDAIGWKYYFVFVAFLICYEITVYFTYPETRGYSLEQMAVIFDKDEHTAMGRGMVGPDADKRSPSEHIERI</sequence>
<dbReference type="PROSITE" id="PS00217">
    <property type="entry name" value="SUGAR_TRANSPORT_2"/>
    <property type="match status" value="1"/>
</dbReference>
<evidence type="ECO:0000256" key="1">
    <source>
        <dbReference type="ARBA" id="ARBA00004141"/>
    </source>
</evidence>
<evidence type="ECO:0000256" key="7">
    <source>
        <dbReference type="SAM" id="Phobius"/>
    </source>
</evidence>
<feature type="transmembrane region" description="Helical" evidence="7">
    <location>
        <begin position="207"/>
        <end position="227"/>
    </location>
</feature>
<feature type="region of interest" description="Disordered" evidence="6">
    <location>
        <begin position="1"/>
        <end position="24"/>
    </location>
</feature>
<protein>
    <submittedName>
        <fullName evidence="9">General substrate transporter</fullName>
    </submittedName>
</protein>
<organism evidence="9 10">
    <name type="scientific">Aspergillus cavernicola</name>
    <dbReference type="NCBI Taxonomy" id="176166"/>
    <lineage>
        <taxon>Eukaryota</taxon>
        <taxon>Fungi</taxon>
        <taxon>Dikarya</taxon>
        <taxon>Ascomycota</taxon>
        <taxon>Pezizomycotina</taxon>
        <taxon>Eurotiomycetes</taxon>
        <taxon>Eurotiomycetidae</taxon>
        <taxon>Eurotiales</taxon>
        <taxon>Aspergillaceae</taxon>
        <taxon>Aspergillus</taxon>
        <taxon>Aspergillus subgen. Nidulantes</taxon>
    </lineage>
</organism>
<dbReference type="PROSITE" id="PS50850">
    <property type="entry name" value="MFS"/>
    <property type="match status" value="1"/>
</dbReference>
<evidence type="ECO:0000256" key="2">
    <source>
        <dbReference type="ARBA" id="ARBA00010992"/>
    </source>
</evidence>
<keyword evidence="4 7" id="KW-1133">Transmembrane helix</keyword>
<feature type="transmembrane region" description="Helical" evidence="7">
    <location>
        <begin position="392"/>
        <end position="412"/>
    </location>
</feature>